<accession>A0A426XDN8</accession>
<name>A0A426XDN8_ENSVE</name>
<comment type="caution">
    <text evidence="2">The sequence shown here is derived from an EMBL/GenBank/DDBJ whole genome shotgun (WGS) entry which is preliminary data.</text>
</comment>
<reference evidence="2 3" key="1">
    <citation type="journal article" date="2014" name="Agronomy (Basel)">
        <title>A Draft Genome Sequence for Ensete ventricosum, the Drought-Tolerant Tree Against Hunger.</title>
        <authorList>
            <person name="Harrison J."/>
            <person name="Moore K.A."/>
            <person name="Paszkiewicz K."/>
            <person name="Jones T."/>
            <person name="Grant M."/>
            <person name="Ambacheew D."/>
            <person name="Muzemil S."/>
            <person name="Studholme D.J."/>
        </authorList>
    </citation>
    <scope>NUCLEOTIDE SEQUENCE [LARGE SCALE GENOMIC DNA]</scope>
</reference>
<dbReference type="EMBL" id="AMZH03022124">
    <property type="protein sequence ID" value="RRT37586.1"/>
    <property type="molecule type" value="Genomic_DNA"/>
</dbReference>
<dbReference type="AlphaFoldDB" id="A0A426XDN8"/>
<evidence type="ECO:0000256" key="1">
    <source>
        <dbReference type="SAM" id="MobiDB-lite"/>
    </source>
</evidence>
<sequence>MDACDRTSESNEHCQPGPVLWPPMATERWRLAGDADNKEGSGFRQATGSNEEEEVGAGAAGSGEGRLLATVGQDYDKGGCRGKKMRRVRLEATTTAREDGCSLRLRLHDGEEEWVTVTRLRARRQQRQGKRRRRRGSCEEAREEGEGSGSPARAAAVGEGGGCGISMRSAQRWLRLRAREAAALAGGRSWGERRGLCAGGAATEEGVAAVVVEEGRAAAMCDCCGRRGGEEAEEAMAGGSGRDNSHNRGWQVVVTLLCGSGLQPQISDGVEEEEVAAARMVGARAGSNGDAASRGGNWRGAAIVAGDGCGGGGDAGEIREMAGGVGLQAADGGGGSNRQRNECAAAAGSRGDAAVRWCRRSGRQKRALRHGCASARKLLRAGASAMGSADVAASGEEWLVATQWMRCPRERAAAMCGCCGRRGDGGRRQ</sequence>
<feature type="compositionally biased region" description="Basic and acidic residues" evidence="1">
    <location>
        <begin position="1"/>
        <end position="12"/>
    </location>
</feature>
<proteinExistence type="predicted"/>
<evidence type="ECO:0000313" key="3">
    <source>
        <dbReference type="Proteomes" id="UP000287651"/>
    </source>
</evidence>
<evidence type="ECO:0000313" key="2">
    <source>
        <dbReference type="EMBL" id="RRT37586.1"/>
    </source>
</evidence>
<feature type="compositionally biased region" description="Basic residues" evidence="1">
    <location>
        <begin position="122"/>
        <end position="135"/>
    </location>
</feature>
<feature type="region of interest" description="Disordered" evidence="1">
    <location>
        <begin position="122"/>
        <end position="161"/>
    </location>
</feature>
<feature type="compositionally biased region" description="Basic and acidic residues" evidence="1">
    <location>
        <begin position="27"/>
        <end position="41"/>
    </location>
</feature>
<gene>
    <name evidence="2" type="ORF">B296_00057350</name>
</gene>
<protein>
    <submittedName>
        <fullName evidence="2">Uncharacterized protein</fullName>
    </submittedName>
</protein>
<organism evidence="2 3">
    <name type="scientific">Ensete ventricosum</name>
    <name type="common">Abyssinian banana</name>
    <name type="synonym">Musa ensete</name>
    <dbReference type="NCBI Taxonomy" id="4639"/>
    <lineage>
        <taxon>Eukaryota</taxon>
        <taxon>Viridiplantae</taxon>
        <taxon>Streptophyta</taxon>
        <taxon>Embryophyta</taxon>
        <taxon>Tracheophyta</taxon>
        <taxon>Spermatophyta</taxon>
        <taxon>Magnoliopsida</taxon>
        <taxon>Liliopsida</taxon>
        <taxon>Zingiberales</taxon>
        <taxon>Musaceae</taxon>
        <taxon>Ensete</taxon>
    </lineage>
</organism>
<feature type="region of interest" description="Disordered" evidence="1">
    <location>
        <begin position="1"/>
        <end position="62"/>
    </location>
</feature>
<dbReference type="Proteomes" id="UP000287651">
    <property type="component" value="Unassembled WGS sequence"/>
</dbReference>